<keyword evidence="2 4" id="KW-0378">Hydrolase</keyword>
<dbReference type="AlphaFoldDB" id="A0A4R6R5V1"/>
<evidence type="ECO:0000259" key="3">
    <source>
        <dbReference type="Pfam" id="PF01979"/>
    </source>
</evidence>
<gene>
    <name evidence="4" type="ORF">EDD54_4525</name>
</gene>
<proteinExistence type="inferred from homology"/>
<dbReference type="InterPro" id="IPR011059">
    <property type="entry name" value="Metal-dep_hydrolase_composite"/>
</dbReference>
<dbReference type="SUPFAM" id="SSF51338">
    <property type="entry name" value="Composite domain of metallo-dependent hydrolases"/>
    <property type="match status" value="1"/>
</dbReference>
<dbReference type="InterPro" id="IPR006680">
    <property type="entry name" value="Amidohydro-rel"/>
</dbReference>
<evidence type="ECO:0000256" key="1">
    <source>
        <dbReference type="ARBA" id="ARBA00006745"/>
    </source>
</evidence>
<dbReference type="Proteomes" id="UP000294547">
    <property type="component" value="Unassembled WGS sequence"/>
</dbReference>
<accession>A0A4R6R5V1</accession>
<protein>
    <submittedName>
        <fullName evidence="4">Cytosine/adenosine deaminase-related metal-dependent hydrolase</fullName>
    </submittedName>
</protein>
<dbReference type="PANTHER" id="PTHR43794">
    <property type="entry name" value="AMINOHYDROLASE SSNA-RELATED"/>
    <property type="match status" value="1"/>
</dbReference>
<organism evidence="4 5">
    <name type="scientific">Oharaeibacter diazotrophicus</name>
    <dbReference type="NCBI Taxonomy" id="1920512"/>
    <lineage>
        <taxon>Bacteria</taxon>
        <taxon>Pseudomonadati</taxon>
        <taxon>Pseudomonadota</taxon>
        <taxon>Alphaproteobacteria</taxon>
        <taxon>Hyphomicrobiales</taxon>
        <taxon>Pleomorphomonadaceae</taxon>
        <taxon>Oharaeibacter</taxon>
    </lineage>
</organism>
<evidence type="ECO:0000313" key="4">
    <source>
        <dbReference type="EMBL" id="TDP81192.1"/>
    </source>
</evidence>
<evidence type="ECO:0000256" key="2">
    <source>
        <dbReference type="ARBA" id="ARBA00022801"/>
    </source>
</evidence>
<evidence type="ECO:0000313" key="5">
    <source>
        <dbReference type="Proteomes" id="UP000294547"/>
    </source>
</evidence>
<comment type="similarity">
    <text evidence="1">Belongs to the metallo-dependent hydrolases superfamily. ATZ/TRZ family.</text>
</comment>
<dbReference type="InterPro" id="IPR032466">
    <property type="entry name" value="Metal_Hydrolase"/>
</dbReference>
<dbReference type="Gene3D" id="2.30.40.10">
    <property type="entry name" value="Urease, subunit C, domain 1"/>
    <property type="match status" value="1"/>
</dbReference>
<sequence>MAEPEFLIVADAVVRGVAADGTAEIERYAAIRVAGGAIAEIGPAATLTAAWPGLPVEGGRGLVAIPGLVNGHHHFGLTPLMLGVPLAPLELWLPQFRGMRGVGARLDTLYSAIEMLETGTTTVQHIQGGLSGPEEGWDRIVDPVVEAYREIGMRVSWSFMIRDRNQLTYEDDETFLARLPEDVAAHFGAQTRAALAPIGRHMAFFEAAAARWRERDPDRVRLQLAPANLHWCTDDTLTAIFDTARRNGAKVHMHLIETERQAAFARRHTGRSAVGHLAALGCLGPDVTLGHGIWTSPDDLDLLAEHRCRICHNASSGLRLASGIAPVTEMQRRGIPVALGIDQSNIDDDRDMFTEMRLVHALHRQASMFGHRPSPAEVFAMATEHGAATTGFEGRIGRLDPGRAADVVTVDWASVTRPYVEPETPLVDALVLRSRKGMVRGVFVGGREVVRDGRCTLVDREAVHAEIAERLSRPPTAAEIRAKEMVSRLMPHLEAWFRAHPDHGDVRPYRYNAMADR</sequence>
<dbReference type="RefSeq" id="WP_126541993.1">
    <property type="nucleotide sequence ID" value="NZ_BSPM01000003.1"/>
</dbReference>
<feature type="domain" description="Amidohydrolase-related" evidence="3">
    <location>
        <begin position="64"/>
        <end position="449"/>
    </location>
</feature>
<keyword evidence="5" id="KW-1185">Reference proteome</keyword>
<dbReference type="PANTHER" id="PTHR43794:SF11">
    <property type="entry name" value="AMIDOHYDROLASE-RELATED DOMAIN-CONTAINING PROTEIN"/>
    <property type="match status" value="1"/>
</dbReference>
<dbReference type="InterPro" id="IPR050287">
    <property type="entry name" value="MTA/SAH_deaminase"/>
</dbReference>
<comment type="caution">
    <text evidence="4">The sequence shown here is derived from an EMBL/GenBank/DDBJ whole genome shotgun (WGS) entry which is preliminary data.</text>
</comment>
<reference evidence="4 5" key="1">
    <citation type="submission" date="2019-03" db="EMBL/GenBank/DDBJ databases">
        <title>Genomic Encyclopedia of Type Strains, Phase IV (KMG-IV): sequencing the most valuable type-strain genomes for metagenomic binning, comparative biology and taxonomic classification.</title>
        <authorList>
            <person name="Goeker M."/>
        </authorList>
    </citation>
    <scope>NUCLEOTIDE SEQUENCE [LARGE SCALE GENOMIC DNA]</scope>
    <source>
        <strain evidence="4 5">DSM 102969</strain>
    </source>
</reference>
<dbReference type="Gene3D" id="3.20.20.140">
    <property type="entry name" value="Metal-dependent hydrolases"/>
    <property type="match status" value="1"/>
</dbReference>
<dbReference type="EMBL" id="SNXY01000013">
    <property type="protein sequence ID" value="TDP81192.1"/>
    <property type="molecule type" value="Genomic_DNA"/>
</dbReference>
<dbReference type="GO" id="GO:0016810">
    <property type="term" value="F:hydrolase activity, acting on carbon-nitrogen (but not peptide) bonds"/>
    <property type="evidence" value="ECO:0007669"/>
    <property type="project" value="InterPro"/>
</dbReference>
<dbReference type="Pfam" id="PF01979">
    <property type="entry name" value="Amidohydro_1"/>
    <property type="match status" value="1"/>
</dbReference>
<dbReference type="OrthoDB" id="9796020at2"/>
<name>A0A4R6R5V1_9HYPH</name>
<dbReference type="SUPFAM" id="SSF51556">
    <property type="entry name" value="Metallo-dependent hydrolases"/>
    <property type="match status" value="1"/>
</dbReference>